<feature type="transmembrane region" description="Helical" evidence="1">
    <location>
        <begin position="31"/>
        <end position="53"/>
    </location>
</feature>
<gene>
    <name evidence="2" type="ORF">CAUJ_LOCUS962</name>
</gene>
<dbReference type="PANTHER" id="PTHR39381:SF1">
    <property type="entry name" value="NEUROPEPTIDE-LIKE PROTEIN"/>
    <property type="match status" value="1"/>
</dbReference>
<dbReference type="AlphaFoldDB" id="A0A8S1GQX0"/>
<name>A0A8S1GQX0_9PELO</name>
<evidence type="ECO:0000313" key="3">
    <source>
        <dbReference type="Proteomes" id="UP000835052"/>
    </source>
</evidence>
<dbReference type="EMBL" id="CAJGYM010000002">
    <property type="protein sequence ID" value="CAD6185043.1"/>
    <property type="molecule type" value="Genomic_DNA"/>
</dbReference>
<keyword evidence="1" id="KW-1133">Transmembrane helix</keyword>
<keyword evidence="1" id="KW-0812">Transmembrane</keyword>
<keyword evidence="1" id="KW-0472">Membrane</keyword>
<dbReference type="Proteomes" id="UP000835052">
    <property type="component" value="Unassembled WGS sequence"/>
</dbReference>
<evidence type="ECO:0000256" key="1">
    <source>
        <dbReference type="SAM" id="Phobius"/>
    </source>
</evidence>
<dbReference type="OrthoDB" id="5799436at2759"/>
<comment type="caution">
    <text evidence="2">The sequence shown here is derived from an EMBL/GenBank/DDBJ whole genome shotgun (WGS) entry which is preliminary data.</text>
</comment>
<evidence type="ECO:0000313" key="2">
    <source>
        <dbReference type="EMBL" id="CAD6185043.1"/>
    </source>
</evidence>
<sequence>MTVQCIAGKWKQTPALSEGNSRYKRRPGAQISTASAMNYFFLLFALALLSSALCGPNRYGFPDSYERYLERQGAWDFKKHEVRGDYGRRGNWERDLRDLFEDWKKETHWGRPDYRSSRFQAPRGGYGRYGFSG</sequence>
<proteinExistence type="predicted"/>
<organism evidence="2 3">
    <name type="scientific">Caenorhabditis auriculariae</name>
    <dbReference type="NCBI Taxonomy" id="2777116"/>
    <lineage>
        <taxon>Eukaryota</taxon>
        <taxon>Metazoa</taxon>
        <taxon>Ecdysozoa</taxon>
        <taxon>Nematoda</taxon>
        <taxon>Chromadorea</taxon>
        <taxon>Rhabditida</taxon>
        <taxon>Rhabditina</taxon>
        <taxon>Rhabditomorpha</taxon>
        <taxon>Rhabditoidea</taxon>
        <taxon>Rhabditidae</taxon>
        <taxon>Peloderinae</taxon>
        <taxon>Caenorhabditis</taxon>
    </lineage>
</organism>
<dbReference type="PANTHER" id="PTHR39381">
    <property type="entry name" value="PROTEIN CBG14825-RELATED"/>
    <property type="match status" value="1"/>
</dbReference>
<reference evidence="2" key="1">
    <citation type="submission" date="2020-10" db="EMBL/GenBank/DDBJ databases">
        <authorList>
            <person name="Kikuchi T."/>
        </authorList>
    </citation>
    <scope>NUCLEOTIDE SEQUENCE</scope>
    <source>
        <strain evidence="2">NKZ352</strain>
    </source>
</reference>
<protein>
    <submittedName>
        <fullName evidence="2">Uncharacterized protein</fullName>
    </submittedName>
</protein>
<keyword evidence="3" id="KW-1185">Reference proteome</keyword>
<accession>A0A8S1GQX0</accession>